<dbReference type="Proteomes" id="UP000002700">
    <property type="component" value="Chromosome I"/>
</dbReference>
<feature type="compositionally biased region" description="Basic and acidic residues" evidence="1">
    <location>
        <begin position="220"/>
        <end position="230"/>
    </location>
</feature>
<evidence type="ECO:0000313" key="2">
    <source>
        <dbReference type="EMBL" id="ABA48847.1"/>
    </source>
</evidence>
<feature type="region of interest" description="Disordered" evidence="1">
    <location>
        <begin position="490"/>
        <end position="599"/>
    </location>
</feature>
<dbReference type="KEGG" id="bpm:BURPS1710b_0828"/>
<protein>
    <submittedName>
        <fullName evidence="2">DNA-binding response regulator, LuxR family</fullName>
    </submittedName>
</protein>
<feature type="compositionally biased region" description="Low complexity" evidence="1">
    <location>
        <begin position="570"/>
        <end position="583"/>
    </location>
</feature>
<reference evidence="2 3" key="1">
    <citation type="submission" date="2005-09" db="EMBL/GenBank/DDBJ databases">
        <authorList>
            <person name="Woods D.E."/>
            <person name="Nierman W.C."/>
        </authorList>
    </citation>
    <scope>NUCLEOTIDE SEQUENCE [LARGE SCALE GENOMIC DNA]</scope>
    <source>
        <strain evidence="2 3">1710b</strain>
    </source>
</reference>
<proteinExistence type="predicted"/>
<feature type="region of interest" description="Disordered" evidence="1">
    <location>
        <begin position="363"/>
        <end position="383"/>
    </location>
</feature>
<evidence type="ECO:0000313" key="3">
    <source>
        <dbReference type="Proteomes" id="UP000002700"/>
    </source>
</evidence>
<feature type="compositionally biased region" description="Basic residues" evidence="1">
    <location>
        <begin position="366"/>
        <end position="375"/>
    </location>
</feature>
<dbReference type="EMBL" id="CP000124">
    <property type="protein sequence ID" value="ABA48847.1"/>
    <property type="molecule type" value="Genomic_DNA"/>
</dbReference>
<gene>
    <name evidence="2" type="primary">cvnA9</name>
    <name evidence="2" type="ordered locus">BURPS1710b_0828</name>
</gene>
<name>Q3JW13_BURP1</name>
<feature type="compositionally biased region" description="Basic and acidic residues" evidence="1">
    <location>
        <begin position="587"/>
        <end position="599"/>
    </location>
</feature>
<feature type="compositionally biased region" description="Low complexity" evidence="1">
    <location>
        <begin position="201"/>
        <end position="215"/>
    </location>
</feature>
<feature type="compositionally biased region" description="Basic residues" evidence="1">
    <location>
        <begin position="1"/>
        <end position="17"/>
    </location>
</feature>
<dbReference type="GO" id="GO:0003677">
    <property type="term" value="F:DNA binding"/>
    <property type="evidence" value="ECO:0007669"/>
    <property type="project" value="UniProtKB-KW"/>
</dbReference>
<feature type="compositionally biased region" description="Basic residues" evidence="1">
    <location>
        <begin position="102"/>
        <end position="115"/>
    </location>
</feature>
<feature type="compositionally biased region" description="Basic residues" evidence="1">
    <location>
        <begin position="185"/>
        <end position="197"/>
    </location>
</feature>
<feature type="compositionally biased region" description="Basic residues" evidence="1">
    <location>
        <begin position="42"/>
        <end position="54"/>
    </location>
</feature>
<accession>Q3JW13</accession>
<evidence type="ECO:0000256" key="1">
    <source>
        <dbReference type="SAM" id="MobiDB-lite"/>
    </source>
</evidence>
<feature type="compositionally biased region" description="Basic and acidic residues" evidence="1">
    <location>
        <begin position="513"/>
        <end position="527"/>
    </location>
</feature>
<sequence length="599" mass="68922">MPAHRAAHARQVGRRRERGRDAGQAEQPAAQARRRDDGCGGRRVRPVRAARRAARHDDADVPLDLRHRAQRGRGSVERRDAVAMPRGARHGRRLRPVAGRGQGRRPSGRRRRRRARQEGGGRRHRLFRAARRARAGGVEGVVGNRFERFRDARLGRAAAPRAVDRVALLGAGDRADRREVDSRDRRRARRDRQHALHRSFPAGRARPLRGAPARAQVRAAGREGRVSGDRRVGRALSRALDRGAPHERGRALERTRRFGHERHKDLPDVRHLRPYLQLDVHARRARLLGDAPRIVEQHLGAARLDEERRQSREIRVERRRMRMRARRVAEIKARRAAERRAREHRIEPVVRAQRIARRGEIGPRREQHRARRQRIARVAQRDERREREAAARRIAAEHDRLRRRAGGHELPVRGERIVERGRKRMLGREPIVERERAHAGELRQREHERAVRLRRTEVIAAAVEIQQHPAALRAPRRDVRAFEPLAAQRRGRRAVALAQPPAGGRTARHAHPQLREPPRARRIDHRAQRLRTKLPAQQPARHLALPTHRMHSEPEQCDDTTCVAARARRPAPLNPAARLSSPAGPGRESRRPDEPSYAR</sequence>
<dbReference type="AlphaFoldDB" id="Q3JW13"/>
<organism evidence="2 3">
    <name type="scientific">Burkholderia pseudomallei (strain 1710b)</name>
    <dbReference type="NCBI Taxonomy" id="320372"/>
    <lineage>
        <taxon>Bacteria</taxon>
        <taxon>Pseudomonadati</taxon>
        <taxon>Pseudomonadota</taxon>
        <taxon>Betaproteobacteria</taxon>
        <taxon>Burkholderiales</taxon>
        <taxon>Burkholderiaceae</taxon>
        <taxon>Burkholderia</taxon>
        <taxon>pseudomallei group</taxon>
    </lineage>
</organism>
<dbReference type="HOGENOM" id="CLU_455402_0_0_4"/>
<dbReference type="EnsemblBacteria" id="ABA48847">
    <property type="protein sequence ID" value="ABA48847"/>
    <property type="gene ID" value="BURPS1710b_0828"/>
</dbReference>
<feature type="compositionally biased region" description="Basic and acidic residues" evidence="1">
    <location>
        <begin position="55"/>
        <end position="67"/>
    </location>
</feature>
<feature type="compositionally biased region" description="Basic and acidic residues" evidence="1">
    <location>
        <begin position="175"/>
        <end position="184"/>
    </location>
</feature>
<feature type="region of interest" description="Disordered" evidence="1">
    <location>
        <begin position="1"/>
        <end position="124"/>
    </location>
</feature>
<feature type="region of interest" description="Disordered" evidence="1">
    <location>
        <begin position="175"/>
        <end position="230"/>
    </location>
</feature>
<keyword evidence="2" id="KW-0238">DNA-binding</keyword>